<dbReference type="Proteomes" id="UP001202328">
    <property type="component" value="Unassembled WGS sequence"/>
</dbReference>
<dbReference type="InterPro" id="IPR005123">
    <property type="entry name" value="Oxoglu/Fe-dep_dioxygenase_dom"/>
</dbReference>
<accession>A0AAD4X7Q3</accession>
<evidence type="ECO:0000256" key="2">
    <source>
        <dbReference type="ARBA" id="ARBA00023004"/>
    </source>
</evidence>
<reference evidence="5" key="1">
    <citation type="submission" date="2022-04" db="EMBL/GenBank/DDBJ databases">
        <title>A functionally conserved STORR gene fusion in Papaver species that diverged 16.8 million years ago.</title>
        <authorList>
            <person name="Catania T."/>
        </authorList>
    </citation>
    <scope>NUCLEOTIDE SEQUENCE</scope>
    <source>
        <strain evidence="5">S-188037</strain>
    </source>
</reference>
<keyword evidence="3" id="KW-0560">Oxidoreductase</keyword>
<dbReference type="SUPFAM" id="SSF51197">
    <property type="entry name" value="Clavaminate synthase-like"/>
    <property type="match status" value="1"/>
</dbReference>
<evidence type="ECO:0000256" key="1">
    <source>
        <dbReference type="ARBA" id="ARBA00022723"/>
    </source>
</evidence>
<dbReference type="AlphaFoldDB" id="A0AAD4X7Q3"/>
<dbReference type="PROSITE" id="PS51471">
    <property type="entry name" value="FE2OG_OXY"/>
    <property type="match status" value="1"/>
</dbReference>
<feature type="domain" description="Fe2OG dioxygenase" evidence="4">
    <location>
        <begin position="210"/>
        <end position="310"/>
    </location>
</feature>
<keyword evidence="6" id="KW-1185">Reference proteome</keyword>
<dbReference type="InterPro" id="IPR026992">
    <property type="entry name" value="DIOX_N"/>
</dbReference>
<evidence type="ECO:0000313" key="6">
    <source>
        <dbReference type="Proteomes" id="UP001202328"/>
    </source>
</evidence>
<dbReference type="GO" id="GO:0046872">
    <property type="term" value="F:metal ion binding"/>
    <property type="evidence" value="ECO:0007669"/>
    <property type="project" value="UniProtKB-KW"/>
</dbReference>
<dbReference type="PANTHER" id="PTHR47990">
    <property type="entry name" value="2-OXOGLUTARATE (2OG) AND FE(II)-DEPENDENT OXYGENASE SUPERFAMILY PROTEIN-RELATED"/>
    <property type="match status" value="1"/>
</dbReference>
<dbReference type="Gene3D" id="2.60.120.330">
    <property type="entry name" value="B-lactam Antibiotic, Isopenicillin N Synthase, Chain"/>
    <property type="match status" value="1"/>
</dbReference>
<keyword evidence="1 3" id="KW-0479">Metal-binding</keyword>
<dbReference type="InterPro" id="IPR027443">
    <property type="entry name" value="IPNS-like_sf"/>
</dbReference>
<sequence>MDKVQQDQPFEFNSCTTVFENLLKKEKGPETTMMFEYKKKHPCLVDNDQLPLIDLSSFTGVGSSTILEKERCKRQIIEASKGWGFFQVVNHGISNELLKKLNAEQMKLFRQPYDKKSSSNSFLSNTYRSGTPTPRNQFSWSEAFHIPLSDIRSGNPQNPNNNNNTLRSTIDEFAGTLSELALKIAQVLAENVGSDSKGLAGYFAENCSEETCYLRLNRYPPCPISSGQVFGLMPHTDSDFLTILYQDQVGGLQLLKDGRWVTVKPNPQYLIINIGDLFQAWSNDLYKSVEHRVMTNNKFERFSAAYFLCPSHDTVIRSKGGPPLYKRFSFGEFREQVQEDVRKLGRKVGLSRFLL</sequence>
<comment type="similarity">
    <text evidence="3">Belongs to the iron/ascorbate-dependent oxidoreductase family.</text>
</comment>
<comment type="caution">
    <text evidence="5">The sequence shown here is derived from an EMBL/GenBank/DDBJ whole genome shotgun (WGS) entry which is preliminary data.</text>
</comment>
<proteinExistence type="inferred from homology"/>
<dbReference type="InterPro" id="IPR050231">
    <property type="entry name" value="Iron_ascorbate_oxido_reductase"/>
</dbReference>
<evidence type="ECO:0000313" key="5">
    <source>
        <dbReference type="EMBL" id="KAI3863096.1"/>
    </source>
</evidence>
<evidence type="ECO:0000256" key="3">
    <source>
        <dbReference type="RuleBase" id="RU003682"/>
    </source>
</evidence>
<dbReference type="Pfam" id="PF14226">
    <property type="entry name" value="DIOX_N"/>
    <property type="match status" value="1"/>
</dbReference>
<organism evidence="5 6">
    <name type="scientific">Papaver atlanticum</name>
    <dbReference type="NCBI Taxonomy" id="357466"/>
    <lineage>
        <taxon>Eukaryota</taxon>
        <taxon>Viridiplantae</taxon>
        <taxon>Streptophyta</taxon>
        <taxon>Embryophyta</taxon>
        <taxon>Tracheophyta</taxon>
        <taxon>Spermatophyta</taxon>
        <taxon>Magnoliopsida</taxon>
        <taxon>Ranunculales</taxon>
        <taxon>Papaveraceae</taxon>
        <taxon>Papaveroideae</taxon>
        <taxon>Papaver</taxon>
    </lineage>
</organism>
<dbReference type="GO" id="GO:0016491">
    <property type="term" value="F:oxidoreductase activity"/>
    <property type="evidence" value="ECO:0007669"/>
    <property type="project" value="UniProtKB-KW"/>
</dbReference>
<dbReference type="EMBL" id="JAJJMB010014053">
    <property type="protein sequence ID" value="KAI3863096.1"/>
    <property type="molecule type" value="Genomic_DNA"/>
</dbReference>
<name>A0AAD4X7Q3_9MAGN</name>
<dbReference type="Pfam" id="PF03171">
    <property type="entry name" value="2OG-FeII_Oxy"/>
    <property type="match status" value="1"/>
</dbReference>
<evidence type="ECO:0000259" key="4">
    <source>
        <dbReference type="PROSITE" id="PS51471"/>
    </source>
</evidence>
<gene>
    <name evidence="5" type="ORF">MKW98_015554</name>
</gene>
<dbReference type="InterPro" id="IPR044861">
    <property type="entry name" value="IPNS-like_FE2OG_OXY"/>
</dbReference>
<keyword evidence="2 3" id="KW-0408">Iron</keyword>
<protein>
    <recommendedName>
        <fullName evidence="4">Fe2OG dioxygenase domain-containing protein</fullName>
    </recommendedName>
</protein>